<evidence type="ECO:0000256" key="2">
    <source>
        <dbReference type="ARBA" id="ARBA00022670"/>
    </source>
</evidence>
<dbReference type="InterPro" id="IPR032861">
    <property type="entry name" value="TAXi_N"/>
</dbReference>
<feature type="non-terminal residue" evidence="11">
    <location>
        <position position="1"/>
    </location>
</feature>
<feature type="active site" evidence="6">
    <location>
        <position position="116"/>
    </location>
</feature>
<dbReference type="InterPro" id="IPR034161">
    <property type="entry name" value="Pepsin-like_plant"/>
</dbReference>
<keyword evidence="9" id="KW-0732">Signal</keyword>
<dbReference type="GO" id="GO:0004190">
    <property type="term" value="F:aspartic-type endopeptidase activity"/>
    <property type="evidence" value="ECO:0007669"/>
    <property type="project" value="UniProtKB-KW"/>
</dbReference>
<feature type="signal peptide" evidence="9">
    <location>
        <begin position="1"/>
        <end position="22"/>
    </location>
</feature>
<dbReference type="Proteomes" id="UP000324897">
    <property type="component" value="Unassembled WGS sequence"/>
</dbReference>
<dbReference type="InterPro" id="IPR051708">
    <property type="entry name" value="Plant_Aspart_Prot_A1"/>
</dbReference>
<dbReference type="InterPro" id="IPR033121">
    <property type="entry name" value="PEPTIDASE_A1"/>
</dbReference>
<accession>A0A5J9SNL9</accession>
<dbReference type="Gramene" id="TVU00560">
    <property type="protein sequence ID" value="TVU00560"/>
    <property type="gene ID" value="EJB05_54023"/>
</dbReference>
<evidence type="ECO:0000256" key="8">
    <source>
        <dbReference type="SAM" id="MobiDB-lite"/>
    </source>
</evidence>
<evidence type="ECO:0000259" key="10">
    <source>
        <dbReference type="PROSITE" id="PS51767"/>
    </source>
</evidence>
<proteinExistence type="inferred from homology"/>
<keyword evidence="3 7" id="KW-0064">Aspartyl protease</keyword>
<protein>
    <recommendedName>
        <fullName evidence="10">Peptidase A1 domain-containing protein</fullName>
    </recommendedName>
</protein>
<dbReference type="Gene3D" id="2.40.70.10">
    <property type="entry name" value="Acid Proteases"/>
    <property type="match status" value="2"/>
</dbReference>
<dbReference type="CDD" id="cd05476">
    <property type="entry name" value="pepsin_A_like_plant"/>
    <property type="match status" value="1"/>
</dbReference>
<feature type="region of interest" description="Disordered" evidence="8">
    <location>
        <begin position="62"/>
        <end position="86"/>
    </location>
</feature>
<dbReference type="Pfam" id="PF14541">
    <property type="entry name" value="TAXi_C"/>
    <property type="match status" value="1"/>
</dbReference>
<dbReference type="InterPro" id="IPR001461">
    <property type="entry name" value="Aspartic_peptidase_A1"/>
</dbReference>
<feature type="region of interest" description="Disordered" evidence="8">
    <location>
        <begin position="172"/>
        <end position="218"/>
    </location>
</feature>
<keyword evidence="2 7" id="KW-0645">Protease</keyword>
<dbReference type="InterPro" id="IPR001969">
    <property type="entry name" value="Aspartic_peptidase_AS"/>
</dbReference>
<keyword evidence="5" id="KW-0325">Glycoprotein</keyword>
<evidence type="ECO:0000256" key="9">
    <source>
        <dbReference type="SAM" id="SignalP"/>
    </source>
</evidence>
<dbReference type="PANTHER" id="PTHR47967">
    <property type="entry name" value="OS07G0603500 PROTEIN-RELATED"/>
    <property type="match status" value="1"/>
</dbReference>
<comment type="similarity">
    <text evidence="1 7">Belongs to the peptidase A1 family.</text>
</comment>
<evidence type="ECO:0000256" key="1">
    <source>
        <dbReference type="ARBA" id="ARBA00007447"/>
    </source>
</evidence>
<dbReference type="PANTHER" id="PTHR47967:SF76">
    <property type="entry name" value="EUKARYOTIC ASPARTYL PROTEASE FAMILY PROTEIN"/>
    <property type="match status" value="1"/>
</dbReference>
<feature type="compositionally biased region" description="Basic and acidic residues" evidence="8">
    <location>
        <begin position="176"/>
        <end position="191"/>
    </location>
</feature>
<feature type="compositionally biased region" description="Basic residues" evidence="8">
    <location>
        <begin position="194"/>
        <end position="212"/>
    </location>
</feature>
<evidence type="ECO:0000256" key="3">
    <source>
        <dbReference type="ARBA" id="ARBA00022750"/>
    </source>
</evidence>
<comment type="caution">
    <text evidence="11">The sequence shown here is derived from an EMBL/GenBank/DDBJ whole genome shotgun (WGS) entry which is preliminary data.</text>
</comment>
<feature type="active site" evidence="6">
    <location>
        <position position="306"/>
    </location>
</feature>
<dbReference type="SUPFAM" id="SSF50630">
    <property type="entry name" value="Acid proteases"/>
    <property type="match status" value="1"/>
</dbReference>
<feature type="chain" id="PRO_5023922749" description="Peptidase A1 domain-containing protein" evidence="9">
    <location>
        <begin position="23"/>
        <end position="429"/>
    </location>
</feature>
<evidence type="ECO:0000313" key="11">
    <source>
        <dbReference type="EMBL" id="TVU00560.1"/>
    </source>
</evidence>
<gene>
    <name evidence="11" type="ORF">EJB05_54023</name>
</gene>
<keyword evidence="12" id="KW-1185">Reference proteome</keyword>
<sequence length="429" mass="45458">MALHGHLLALLVLIALAASAVANQQHGTSAPVDLVPAAPGASLAERARDDRHRHAYITSKLASRGGDPRRSAAEVGTSSSSSFSTPLSSGAYSGTGQFLARFAVGTPAQQFLLVADTGSDLTWVKCRGPGGASPPGSVFRPADSKSWATIPCSSDTCKLDVQGNLGVGARRGGHGLGDHHGVERSQADAGRRGAGLHHHQRRPELRVRRRRAQPGQQQHLLRDARVARFGGRFSYCLVDHLAPRDVAGYLTFGPTAGRVTAQTPLLLDPALPFYTVTVHAVRVAGAALAIPADVWDVRKNGGVILDSGTTLTVLAGPAYKAVVAALSKGLAGVPRISFEPFEYCYNWTARGPSAPEIPKLSVQFAGSALFEPPAKSYVIDAAPGVKCIGVQEGDWPGVSVFGNIMQQEHLWEFDLKNRFVRFMPSTCTK</sequence>
<name>A0A5J9SNL9_9POAL</name>
<reference evidence="11 12" key="1">
    <citation type="journal article" date="2019" name="Sci. Rep.">
        <title>A high-quality genome of Eragrostis curvula grass provides insights into Poaceae evolution and supports new strategies to enhance forage quality.</title>
        <authorList>
            <person name="Carballo J."/>
            <person name="Santos B.A.C.M."/>
            <person name="Zappacosta D."/>
            <person name="Garbus I."/>
            <person name="Selva J.P."/>
            <person name="Gallo C.A."/>
            <person name="Diaz A."/>
            <person name="Albertini E."/>
            <person name="Caccamo M."/>
            <person name="Echenique V."/>
        </authorList>
    </citation>
    <scope>NUCLEOTIDE SEQUENCE [LARGE SCALE GENOMIC DNA]</scope>
    <source>
        <strain evidence="12">cv. Victoria</strain>
        <tissue evidence="11">Leaf</tissue>
    </source>
</reference>
<dbReference type="FunFam" id="2.40.70.10:FF:000033">
    <property type="entry name" value="Aspartyl protease family protein"/>
    <property type="match status" value="1"/>
</dbReference>
<evidence type="ECO:0000256" key="7">
    <source>
        <dbReference type="RuleBase" id="RU000454"/>
    </source>
</evidence>
<dbReference type="GO" id="GO:0006508">
    <property type="term" value="P:proteolysis"/>
    <property type="evidence" value="ECO:0007669"/>
    <property type="project" value="UniProtKB-KW"/>
</dbReference>
<dbReference type="PROSITE" id="PS00141">
    <property type="entry name" value="ASP_PROTEASE"/>
    <property type="match status" value="2"/>
</dbReference>
<dbReference type="PRINTS" id="PR00792">
    <property type="entry name" value="PEPSIN"/>
</dbReference>
<keyword evidence="4 7" id="KW-0378">Hydrolase</keyword>
<dbReference type="InterPro" id="IPR032799">
    <property type="entry name" value="TAXi_C"/>
</dbReference>
<dbReference type="InterPro" id="IPR021109">
    <property type="entry name" value="Peptidase_aspartic_dom_sf"/>
</dbReference>
<dbReference type="Pfam" id="PF14543">
    <property type="entry name" value="TAXi_N"/>
    <property type="match status" value="1"/>
</dbReference>
<evidence type="ECO:0000256" key="5">
    <source>
        <dbReference type="ARBA" id="ARBA00023180"/>
    </source>
</evidence>
<evidence type="ECO:0000256" key="4">
    <source>
        <dbReference type="ARBA" id="ARBA00022801"/>
    </source>
</evidence>
<organism evidence="11 12">
    <name type="scientific">Eragrostis curvula</name>
    <name type="common">weeping love grass</name>
    <dbReference type="NCBI Taxonomy" id="38414"/>
    <lineage>
        <taxon>Eukaryota</taxon>
        <taxon>Viridiplantae</taxon>
        <taxon>Streptophyta</taxon>
        <taxon>Embryophyta</taxon>
        <taxon>Tracheophyta</taxon>
        <taxon>Spermatophyta</taxon>
        <taxon>Magnoliopsida</taxon>
        <taxon>Liliopsida</taxon>
        <taxon>Poales</taxon>
        <taxon>Poaceae</taxon>
        <taxon>PACMAD clade</taxon>
        <taxon>Chloridoideae</taxon>
        <taxon>Eragrostideae</taxon>
        <taxon>Eragrostidinae</taxon>
        <taxon>Eragrostis</taxon>
    </lineage>
</organism>
<evidence type="ECO:0000256" key="6">
    <source>
        <dbReference type="PIRSR" id="PIRSR601461-1"/>
    </source>
</evidence>
<dbReference type="PROSITE" id="PS51767">
    <property type="entry name" value="PEPTIDASE_A1"/>
    <property type="match status" value="1"/>
</dbReference>
<dbReference type="OrthoDB" id="2747330at2759"/>
<evidence type="ECO:0000313" key="12">
    <source>
        <dbReference type="Proteomes" id="UP000324897"/>
    </source>
</evidence>
<dbReference type="EMBL" id="RWGY01000571">
    <property type="protein sequence ID" value="TVU00560.1"/>
    <property type="molecule type" value="Genomic_DNA"/>
</dbReference>
<feature type="domain" description="Peptidase A1" evidence="10">
    <location>
        <begin position="98"/>
        <end position="423"/>
    </location>
</feature>
<dbReference type="AlphaFoldDB" id="A0A5J9SNL9"/>